<evidence type="ECO:0000256" key="3">
    <source>
        <dbReference type="ARBA" id="ARBA00022989"/>
    </source>
</evidence>
<organism evidence="7 8">
    <name type="scientific">Sphaerosporella brunnea</name>
    <dbReference type="NCBI Taxonomy" id="1250544"/>
    <lineage>
        <taxon>Eukaryota</taxon>
        <taxon>Fungi</taxon>
        <taxon>Dikarya</taxon>
        <taxon>Ascomycota</taxon>
        <taxon>Pezizomycotina</taxon>
        <taxon>Pezizomycetes</taxon>
        <taxon>Pezizales</taxon>
        <taxon>Pyronemataceae</taxon>
        <taxon>Sphaerosporella</taxon>
    </lineage>
</organism>
<sequence>MASPIAISALGAFQAAFSVLLTLCYGVLAARLDMIDARTARNVSSLCVNMFLPALIVTKVGSQISAPNLTNYIPVFIWAIVYGAVSMIFGKIASKVLKLPSWVALACAFNNTTSLPLLLTKSLTSTGILSFIAGSDVADAVERAQSYFLINSMVAKAATFAIGPKLLGPDIKEEEVDQEANGQQSSHEEADESTSLLPKPITTCIAAAEDSASTQFHRLPHYLQRGFSFVRSLLNPPLWGAILAVVIGLTPPLHKVFFAKTIHGGWLNAWFTSSLRNLGDLFTALQMLVVGSKLSDSLTPPRGAPNPNPPIMAIVVIFTIRFVFWGIASVPIVYFLASKTQVLGGDPMLWWSMMLMPVGPPAMIISSLVEVAGVGQTGKMMVARTLSYAYTVSPIMFLPVVAATKACEMVLDQRGQKPSPSHP</sequence>
<dbReference type="PANTHER" id="PTHR31794">
    <property type="entry name" value="AUXIN EFFLUX TRANSPORTER FAMILY PROTEIN (EUROFUNG)"/>
    <property type="match status" value="1"/>
</dbReference>
<feature type="transmembrane region" description="Helical" evidence="6">
    <location>
        <begin position="233"/>
        <end position="250"/>
    </location>
</feature>
<dbReference type="InterPro" id="IPR004776">
    <property type="entry name" value="Mem_transp_PIN-like"/>
</dbReference>
<protein>
    <submittedName>
        <fullName evidence="7">Auxin efflux carrier</fullName>
    </submittedName>
</protein>
<keyword evidence="4 6" id="KW-0472">Membrane</keyword>
<dbReference type="Proteomes" id="UP000326924">
    <property type="component" value="Unassembled WGS sequence"/>
</dbReference>
<feature type="transmembrane region" description="Helical" evidence="6">
    <location>
        <begin position="69"/>
        <end position="89"/>
    </location>
</feature>
<evidence type="ECO:0000256" key="2">
    <source>
        <dbReference type="ARBA" id="ARBA00022692"/>
    </source>
</evidence>
<dbReference type="AlphaFoldDB" id="A0A5J5F8F1"/>
<evidence type="ECO:0000313" key="8">
    <source>
        <dbReference type="Proteomes" id="UP000326924"/>
    </source>
</evidence>
<evidence type="ECO:0000256" key="1">
    <source>
        <dbReference type="ARBA" id="ARBA00004141"/>
    </source>
</evidence>
<keyword evidence="8" id="KW-1185">Reference proteome</keyword>
<accession>A0A5J5F8F1</accession>
<evidence type="ECO:0000313" key="7">
    <source>
        <dbReference type="EMBL" id="KAA8913486.1"/>
    </source>
</evidence>
<proteinExistence type="predicted"/>
<feature type="region of interest" description="Disordered" evidence="5">
    <location>
        <begin position="174"/>
        <end position="195"/>
    </location>
</feature>
<evidence type="ECO:0000256" key="4">
    <source>
        <dbReference type="ARBA" id="ARBA00023136"/>
    </source>
</evidence>
<feature type="transmembrane region" description="Helical" evidence="6">
    <location>
        <begin position="311"/>
        <end position="337"/>
    </location>
</feature>
<dbReference type="PANTHER" id="PTHR31794:SF4">
    <property type="entry name" value="AUXIN EFFLUX TRANSPORTER FAMILY PROTEIN (EUROFUNG)"/>
    <property type="match status" value="1"/>
</dbReference>
<feature type="transmembrane region" description="Helical" evidence="6">
    <location>
        <begin position="388"/>
        <end position="407"/>
    </location>
</feature>
<dbReference type="GO" id="GO:0016020">
    <property type="term" value="C:membrane"/>
    <property type="evidence" value="ECO:0007669"/>
    <property type="project" value="UniProtKB-SubCell"/>
</dbReference>
<dbReference type="GO" id="GO:0055085">
    <property type="term" value="P:transmembrane transport"/>
    <property type="evidence" value="ECO:0007669"/>
    <property type="project" value="InterPro"/>
</dbReference>
<dbReference type="GO" id="GO:0005783">
    <property type="term" value="C:endoplasmic reticulum"/>
    <property type="evidence" value="ECO:0007669"/>
    <property type="project" value="TreeGrafter"/>
</dbReference>
<dbReference type="EMBL" id="VXIS01000014">
    <property type="protein sequence ID" value="KAA8913486.1"/>
    <property type="molecule type" value="Genomic_DNA"/>
</dbReference>
<evidence type="ECO:0000256" key="6">
    <source>
        <dbReference type="SAM" id="Phobius"/>
    </source>
</evidence>
<comment type="subcellular location">
    <subcellularLocation>
        <location evidence="1">Membrane</location>
        <topology evidence="1">Multi-pass membrane protein</topology>
    </subcellularLocation>
</comment>
<evidence type="ECO:0000256" key="5">
    <source>
        <dbReference type="SAM" id="MobiDB-lite"/>
    </source>
</evidence>
<reference evidence="7 8" key="1">
    <citation type="submission" date="2019-09" db="EMBL/GenBank/DDBJ databases">
        <title>Draft genome of the ectomycorrhizal ascomycete Sphaerosporella brunnea.</title>
        <authorList>
            <consortium name="DOE Joint Genome Institute"/>
            <person name="Benucci G.M."/>
            <person name="Marozzi G."/>
            <person name="Antonielli L."/>
            <person name="Sanchez S."/>
            <person name="Marco P."/>
            <person name="Wang X."/>
            <person name="Falini L.B."/>
            <person name="Barry K."/>
            <person name="Haridas S."/>
            <person name="Lipzen A."/>
            <person name="Labutti K."/>
            <person name="Grigoriev I.V."/>
            <person name="Murat C."/>
            <person name="Martin F."/>
            <person name="Albertini E."/>
            <person name="Donnini D."/>
            <person name="Bonito G."/>
        </authorList>
    </citation>
    <scope>NUCLEOTIDE SEQUENCE [LARGE SCALE GENOMIC DNA]</scope>
    <source>
        <strain evidence="7 8">Sb_GMNB300</strain>
    </source>
</reference>
<dbReference type="Pfam" id="PF03547">
    <property type="entry name" value="Mem_trans"/>
    <property type="match status" value="1"/>
</dbReference>
<name>A0A5J5F8F1_9PEZI</name>
<gene>
    <name evidence="7" type="ORF">FN846DRAFT_99871</name>
</gene>
<comment type="caution">
    <text evidence="7">The sequence shown here is derived from an EMBL/GenBank/DDBJ whole genome shotgun (WGS) entry which is preliminary data.</text>
</comment>
<dbReference type="InParanoid" id="A0A5J5F8F1"/>
<keyword evidence="3 6" id="KW-1133">Transmembrane helix</keyword>
<keyword evidence="2 6" id="KW-0812">Transmembrane</keyword>
<feature type="transmembrane region" description="Helical" evidence="6">
    <location>
        <begin position="39"/>
        <end position="57"/>
    </location>
</feature>
<dbReference type="OrthoDB" id="191139at2759"/>
<feature type="transmembrane region" description="Helical" evidence="6">
    <location>
        <begin position="349"/>
        <end position="368"/>
    </location>
</feature>